<dbReference type="AlphaFoldDB" id="A0A0F9RJ11"/>
<protein>
    <recommendedName>
        <fullName evidence="1">IclR-ED domain-containing protein</fullName>
    </recommendedName>
</protein>
<name>A0A0F9RJ11_9ZZZZ</name>
<dbReference type="EMBL" id="LAZR01003541">
    <property type="protein sequence ID" value="KKN17249.1"/>
    <property type="molecule type" value="Genomic_DNA"/>
</dbReference>
<dbReference type="InterPro" id="IPR014757">
    <property type="entry name" value="Tscrpt_reg_IclR_C"/>
</dbReference>
<organism evidence="2">
    <name type="scientific">marine sediment metagenome</name>
    <dbReference type="NCBI Taxonomy" id="412755"/>
    <lineage>
        <taxon>unclassified sequences</taxon>
        <taxon>metagenomes</taxon>
        <taxon>ecological metagenomes</taxon>
    </lineage>
</organism>
<dbReference type="PANTHER" id="PTHR30136:SF24">
    <property type="entry name" value="HTH-TYPE TRANSCRIPTIONAL REPRESSOR ALLR"/>
    <property type="match status" value="1"/>
</dbReference>
<reference evidence="2" key="1">
    <citation type="journal article" date="2015" name="Nature">
        <title>Complex archaea that bridge the gap between prokaryotes and eukaryotes.</title>
        <authorList>
            <person name="Spang A."/>
            <person name="Saw J.H."/>
            <person name="Jorgensen S.L."/>
            <person name="Zaremba-Niedzwiedzka K."/>
            <person name="Martijn J."/>
            <person name="Lind A.E."/>
            <person name="van Eijk R."/>
            <person name="Schleper C."/>
            <person name="Guy L."/>
            <person name="Ettema T.J."/>
        </authorList>
    </citation>
    <scope>NUCLEOTIDE SEQUENCE</scope>
</reference>
<dbReference type="SUPFAM" id="SSF55781">
    <property type="entry name" value="GAF domain-like"/>
    <property type="match status" value="1"/>
</dbReference>
<accession>A0A0F9RJ11</accession>
<dbReference type="GO" id="GO:0003700">
    <property type="term" value="F:DNA-binding transcription factor activity"/>
    <property type="evidence" value="ECO:0007669"/>
    <property type="project" value="TreeGrafter"/>
</dbReference>
<dbReference type="InterPro" id="IPR050707">
    <property type="entry name" value="HTH_MetabolicPath_Reg"/>
</dbReference>
<evidence type="ECO:0000313" key="3">
    <source>
        <dbReference type="EMBL" id="KKN17249.1"/>
    </source>
</evidence>
<dbReference type="Pfam" id="PF01614">
    <property type="entry name" value="IclR_C"/>
    <property type="match status" value="1"/>
</dbReference>
<gene>
    <name evidence="2" type="ORF">LCGC14_0967760</name>
    <name evidence="3" type="ORF">LCGC14_0967770</name>
</gene>
<dbReference type="PROSITE" id="PS51078">
    <property type="entry name" value="ICLR_ED"/>
    <property type="match status" value="1"/>
</dbReference>
<dbReference type="EMBL" id="LAZR01003541">
    <property type="protein sequence ID" value="KKN17248.1"/>
    <property type="molecule type" value="Genomic_DNA"/>
</dbReference>
<dbReference type="PANTHER" id="PTHR30136">
    <property type="entry name" value="HELIX-TURN-HELIX TRANSCRIPTIONAL REGULATOR, ICLR FAMILY"/>
    <property type="match status" value="1"/>
</dbReference>
<dbReference type="InterPro" id="IPR029016">
    <property type="entry name" value="GAF-like_dom_sf"/>
</dbReference>
<sequence length="243" mass="26421">MDALVDLAVVLVATRGPQRVAPHAPLAYPARADILRTLAHEKLIAFDPLHKTYVPGIGLLELSAPLLGANPTELIRPLLNDIAQKHQVMLALWHITRTERVVLIDRFTPERIVQAVIARNSRLPVFSGAIGRCYAAATGLTQAQARTGYASVRWQSEPGFDAYWQDVLKARKTGAAFDNGNLFRGLEITASLARDSEGIPRFGISSITIAGQHDPESQDAVAISLADAAKQIERGVFNRTSDT</sequence>
<feature type="domain" description="IclR-ED" evidence="1">
    <location>
        <begin position="58"/>
        <end position="238"/>
    </location>
</feature>
<evidence type="ECO:0000313" key="2">
    <source>
        <dbReference type="EMBL" id="KKN17248.1"/>
    </source>
</evidence>
<dbReference type="GO" id="GO:0045892">
    <property type="term" value="P:negative regulation of DNA-templated transcription"/>
    <property type="evidence" value="ECO:0007669"/>
    <property type="project" value="TreeGrafter"/>
</dbReference>
<proteinExistence type="predicted"/>
<dbReference type="GO" id="GO:0003677">
    <property type="term" value="F:DNA binding"/>
    <property type="evidence" value="ECO:0007669"/>
    <property type="project" value="TreeGrafter"/>
</dbReference>
<dbReference type="Gene3D" id="3.30.450.40">
    <property type="match status" value="1"/>
</dbReference>
<evidence type="ECO:0000259" key="1">
    <source>
        <dbReference type="PROSITE" id="PS51078"/>
    </source>
</evidence>
<comment type="caution">
    <text evidence="2">The sequence shown here is derived from an EMBL/GenBank/DDBJ whole genome shotgun (WGS) entry which is preliminary data.</text>
</comment>